<dbReference type="SUPFAM" id="SSF52540">
    <property type="entry name" value="P-loop containing nucleoside triphosphate hydrolases"/>
    <property type="match status" value="1"/>
</dbReference>
<accession>A0ABT2TGQ8</accession>
<dbReference type="RefSeq" id="WP_158424173.1">
    <property type="nucleotide sequence ID" value="NZ_JAOQJQ010000001.1"/>
</dbReference>
<keyword evidence="1" id="KW-0677">Repeat</keyword>
<dbReference type="EMBL" id="JAOQJQ010000001">
    <property type="protein sequence ID" value="MCU6761337.1"/>
    <property type="molecule type" value="Genomic_DNA"/>
</dbReference>
<evidence type="ECO:0000259" key="3">
    <source>
        <dbReference type="Pfam" id="PF24883"/>
    </source>
</evidence>
<feature type="domain" description="DUF4062" evidence="2">
    <location>
        <begin position="4"/>
        <end position="97"/>
    </location>
</feature>
<reference evidence="4 5" key="1">
    <citation type="journal article" date="2021" name="ISME Commun">
        <title>Automated analysis of genomic sequences facilitates high-throughput and comprehensive description of bacteria.</title>
        <authorList>
            <person name="Hitch T.C.A."/>
        </authorList>
    </citation>
    <scope>NUCLEOTIDE SEQUENCE [LARGE SCALE GENOMIC DNA]</scope>
    <source>
        <strain evidence="4 5">Sanger_109</strain>
    </source>
</reference>
<organism evidence="4 5">
    <name type="scientific">Brotonthovivens ammoniilytica</name>
    <dbReference type="NCBI Taxonomy" id="2981725"/>
    <lineage>
        <taxon>Bacteria</taxon>
        <taxon>Bacillati</taxon>
        <taxon>Bacillota</taxon>
        <taxon>Clostridia</taxon>
        <taxon>Lachnospirales</taxon>
        <taxon>Lachnospiraceae</taxon>
        <taxon>Brotonthovivens</taxon>
    </lineage>
</organism>
<dbReference type="SUPFAM" id="SSF48452">
    <property type="entry name" value="TPR-like"/>
    <property type="match status" value="2"/>
</dbReference>
<evidence type="ECO:0000313" key="4">
    <source>
        <dbReference type="EMBL" id="MCU6761337.1"/>
    </source>
</evidence>
<dbReference type="CDD" id="cd01983">
    <property type="entry name" value="SIMIBI"/>
    <property type="match status" value="1"/>
</dbReference>
<dbReference type="Proteomes" id="UP001652442">
    <property type="component" value="Unassembled WGS sequence"/>
</dbReference>
<name>A0ABT2TGQ8_9FIRM</name>
<dbReference type="Pfam" id="PF24883">
    <property type="entry name" value="NPHP3_N"/>
    <property type="match status" value="1"/>
</dbReference>
<dbReference type="Gene3D" id="1.25.40.10">
    <property type="entry name" value="Tetratricopeptide repeat domain"/>
    <property type="match status" value="2"/>
</dbReference>
<proteinExistence type="predicted"/>
<comment type="caution">
    <text evidence="4">The sequence shown here is derived from an EMBL/GenBank/DDBJ whole genome shotgun (WGS) entry which is preliminary data.</text>
</comment>
<dbReference type="InterPro" id="IPR011990">
    <property type="entry name" value="TPR-like_helical_dom_sf"/>
</dbReference>
<evidence type="ECO:0000256" key="1">
    <source>
        <dbReference type="ARBA" id="ARBA00022737"/>
    </source>
</evidence>
<dbReference type="InterPro" id="IPR025139">
    <property type="entry name" value="DUF4062"/>
</dbReference>
<feature type="domain" description="Nephrocystin 3-like N-terminal" evidence="3">
    <location>
        <begin position="251"/>
        <end position="383"/>
    </location>
</feature>
<dbReference type="InterPro" id="IPR051191">
    <property type="entry name" value="DCAF12"/>
</dbReference>
<evidence type="ECO:0000313" key="5">
    <source>
        <dbReference type="Proteomes" id="UP001652442"/>
    </source>
</evidence>
<evidence type="ECO:0000259" key="2">
    <source>
        <dbReference type="Pfam" id="PF13271"/>
    </source>
</evidence>
<dbReference type="PANTHER" id="PTHR19860:SF40">
    <property type="entry name" value="WD40 REPEAT-CONTAINING PROTEIN"/>
    <property type="match status" value="1"/>
</dbReference>
<dbReference type="PANTHER" id="PTHR19860">
    <property type="entry name" value="DDB1- AND CUL4-ASSOCIATED FACTOR 12-RELATED"/>
    <property type="match status" value="1"/>
</dbReference>
<dbReference type="InterPro" id="IPR027417">
    <property type="entry name" value="P-loop_NTPase"/>
</dbReference>
<protein>
    <submittedName>
        <fullName evidence="4">DUF4062 domain-containing protein</fullName>
    </submittedName>
</protein>
<dbReference type="Gene3D" id="3.40.50.300">
    <property type="entry name" value="P-loop containing nucleotide triphosphate hydrolases"/>
    <property type="match status" value="1"/>
</dbReference>
<gene>
    <name evidence="4" type="ORF">OCV88_03155</name>
</gene>
<dbReference type="InterPro" id="IPR056884">
    <property type="entry name" value="NPHP3-like_N"/>
</dbReference>
<dbReference type="Pfam" id="PF13271">
    <property type="entry name" value="DUF4062"/>
    <property type="match status" value="1"/>
</dbReference>
<keyword evidence="5" id="KW-1185">Reference proteome</keyword>
<sequence length="1327" mass="152578">MKTIFVSSTFKDMHYERDLIHEKVLPQLNDYALEYGDSVSFCDLRWGVNTGDLDNEEGAKKVLSVCLDEIDRCRPYMIVILGERYGWIPEEKLISETIERKQNFSLEELEKSVTALEIEYGALRSPKQLETTLFYYRESEGIMPDIYLQEDSAHAEKLRRLKERIFKLTGGKVKTYKIHWDEKQCRPVGQEHFAELVTKDIRELLEKDWEAYGALSEFEKDQLAHWELARQKSGQFAAREAFVEQCIRELTEDKNLLVIQGGAGSGKSTLMSRLAVRLADEKKNVLPIFCGYTGMTGSSIALIRYLIYFLEEQLDWEHFSAQDDDSQQVWLERLAELAAAYSRLGSQELTVLLDGIDQLPKDEIRDELLFIPGNLSEKFKIIISCLDTVALPRVEEEAIHQAGILQEAEKAQMLAGMARYAGRELSDAVVSHILQKKGSASPLYLNLMVSRLLMMNKEDFDEITARGDGMEAITEHQIRIVDAMPKELEKICVKLLHTASERIGGNLVKMAASYIAVSRHGLREQELSKLAEMTGVMWNHLDFSRFVKYMHSFFIIREDGRYDFSHKSLREGFLQQCTDIKEMHNRILRCLIQLPKEESVRTGEWMYHCIRADDKAYGVFGIQHSEIDSPLRQAAARDLKEVSMEDGGNWLTELLKSGADYDVKAEFSYFISREYRLSFSDSLEELRVSEGVQIENKNYMEQLAARFPKPDNKRQLSVCYEKVANICMQYEDREHLLRAKTLYEHAFSISKELLEAEETNERRQDLSVDYGHLADIYEELQGEEDLQKALAFRKEAVYLREKIVQTDPSAKHQTAFVLALNSLGAVYETLDGELCQKKALSCYQQAYEMQQKLDEEEASLESKRRLSNCMRNLAGAYSLKKTRKDQEKAVFLYQEVCRIRERLADIKASAGARKSLAIAYISLGNLYIENKSQKELDLAVELYEKAYTIRKILAEELKTSGSRRQLSAICYSLGKAYRLYQEEEYYEKALVYLGMDLKLSEQLNKELKTAASENSLAQSYMAMGLLLRQMGGEKNIREAVRNAFLSEKIFRKLSEELKTADSRQKLGECCNLLAGCFDDLGSEEDFRQAVIWGEKDLEISIELEKELHTLNSLENLGYSYLKLGSSYYSCADSEDNLKKSLEACRKAYDIFEKLHQIRKTKDSLENIGICAQHLARHIFLERGFVEAEETIRMQEKSLEISRALAEDLGTLESRQDLLRDCIRTGDLYRCFSGGQDWEGKALELFQEAVGIAKENCAGGTYNAYEDFVTALSRLTEHPYVTAESKKVNLKLLLTVTRKMAEERPEKKYDQWIDMFKSALEKLNTDQE</sequence>